<evidence type="ECO:0000256" key="4">
    <source>
        <dbReference type="RuleBase" id="RU362057"/>
    </source>
</evidence>
<evidence type="ECO:0000313" key="7">
    <source>
        <dbReference type="RefSeq" id="XP_010937418.1"/>
    </source>
</evidence>
<keyword evidence="5" id="KW-1133">Transmembrane helix</keyword>
<dbReference type="FunFam" id="3.40.50.2000:FF:000027">
    <property type="entry name" value="Glycosyltransferase"/>
    <property type="match status" value="1"/>
</dbReference>
<dbReference type="PROSITE" id="PS00375">
    <property type="entry name" value="UDPGT"/>
    <property type="match status" value="1"/>
</dbReference>
<dbReference type="EC" id="2.4.1.-" evidence="4"/>
<dbReference type="InterPro" id="IPR002213">
    <property type="entry name" value="UDP_glucos_trans"/>
</dbReference>
<comment type="similarity">
    <text evidence="1 3">Belongs to the UDP-glycosyltransferase family.</text>
</comment>
<keyword evidence="2 3" id="KW-0808">Transferase</keyword>
<dbReference type="InParanoid" id="A0A6I9S4E0"/>
<organism evidence="6 7">
    <name type="scientific">Elaeis guineensis var. tenera</name>
    <name type="common">Oil palm</name>
    <dbReference type="NCBI Taxonomy" id="51953"/>
    <lineage>
        <taxon>Eukaryota</taxon>
        <taxon>Viridiplantae</taxon>
        <taxon>Streptophyta</taxon>
        <taxon>Embryophyta</taxon>
        <taxon>Tracheophyta</taxon>
        <taxon>Spermatophyta</taxon>
        <taxon>Magnoliopsida</taxon>
        <taxon>Liliopsida</taxon>
        <taxon>Arecaceae</taxon>
        <taxon>Arecoideae</taxon>
        <taxon>Cocoseae</taxon>
        <taxon>Elaeidinae</taxon>
        <taxon>Elaeis</taxon>
    </lineage>
</organism>
<keyword evidence="6" id="KW-1185">Reference proteome</keyword>
<accession>A0A6I9S4E0</accession>
<evidence type="ECO:0000256" key="1">
    <source>
        <dbReference type="ARBA" id="ARBA00009995"/>
    </source>
</evidence>
<dbReference type="Pfam" id="PF00201">
    <property type="entry name" value="UDPGT"/>
    <property type="match status" value="1"/>
</dbReference>
<keyword evidence="3" id="KW-0328">Glycosyltransferase</keyword>
<dbReference type="OrthoDB" id="5835829at2759"/>
<evidence type="ECO:0000256" key="3">
    <source>
        <dbReference type="RuleBase" id="RU003718"/>
    </source>
</evidence>
<sequence length="485" mass="54150">MGSPPRPHAVLIPQPAQGHVTPMLQLSKVLHSKGFYITYVNSEYNHRRLLRSRGPDSLNGLEDFRFEAIPDGLPLSDNDDVTQDIAELCISTTKNSLAPFRDLIIRLNNSPGVPPVSCVIADGVMSFAQRVAEKMGILALVFWTTSACGFMGYLHFSELIRRGYTPLKDESHLSNGYLDTPIDWIPGMTGIRLKDIPSFIRTTDPNDTMLNFDGGEAQNAFKAWGVILNTFDELEHEVIDAMKSMFPRLYTIGPLLEFVNEIAECPSKSIGGNLWKEDPRCLEWLDGHEATSVVYVNFGSITVMTGEQLEEFAWGLANSKCPFLWIIRPDLVEGEKAMVPEDFLMETRGRGMLASWCPQEQVLSHPSVGLFLTHSGWNSTLESICGGVPMMCWPFFAEQPTNCRYVCTKWGIGMEIDSNVRREEVEGLVREVMEGEKGKDMRLKAEEWKVKAEGATMRGGSSNKNMERLISDLLNGTVPLTGTDN</sequence>
<dbReference type="GO" id="GO:0080044">
    <property type="term" value="F:quercetin 7-O-glucosyltransferase activity"/>
    <property type="evidence" value="ECO:0007669"/>
    <property type="project" value="TreeGrafter"/>
</dbReference>
<dbReference type="PANTHER" id="PTHR11926:SF970">
    <property type="entry name" value="GLYCOSYLTRANSFERASE"/>
    <property type="match status" value="1"/>
</dbReference>
<dbReference type="GO" id="GO:0080043">
    <property type="term" value="F:quercetin 3-O-glucosyltransferase activity"/>
    <property type="evidence" value="ECO:0007669"/>
    <property type="project" value="TreeGrafter"/>
</dbReference>
<reference evidence="7" key="1">
    <citation type="submission" date="2025-08" db="UniProtKB">
        <authorList>
            <consortium name="RefSeq"/>
        </authorList>
    </citation>
    <scope>IDENTIFICATION</scope>
</reference>
<dbReference type="KEGG" id="egu:105056802"/>
<dbReference type="FunCoup" id="A0A6I9S4E0">
    <property type="interactions" value="78"/>
</dbReference>
<dbReference type="FunFam" id="3.40.50.2000:FF:000055">
    <property type="entry name" value="Glycosyltransferase"/>
    <property type="match status" value="1"/>
</dbReference>
<feature type="transmembrane region" description="Helical" evidence="5">
    <location>
        <begin position="135"/>
        <end position="156"/>
    </location>
</feature>
<dbReference type="SUPFAM" id="SSF53756">
    <property type="entry name" value="UDP-Glycosyltransferase/glycogen phosphorylase"/>
    <property type="match status" value="1"/>
</dbReference>
<dbReference type="PANTHER" id="PTHR11926">
    <property type="entry name" value="GLUCOSYL/GLUCURONOSYL TRANSFERASES"/>
    <property type="match status" value="1"/>
</dbReference>
<dbReference type="Proteomes" id="UP000504607">
    <property type="component" value="Chromosome 13"/>
</dbReference>
<evidence type="ECO:0000313" key="6">
    <source>
        <dbReference type="Proteomes" id="UP000504607"/>
    </source>
</evidence>
<protein>
    <recommendedName>
        <fullName evidence="4">Glycosyltransferase</fullName>
        <ecNumber evidence="4">2.4.1.-</ecNumber>
    </recommendedName>
</protein>
<dbReference type="CDD" id="cd03784">
    <property type="entry name" value="GT1_Gtf-like"/>
    <property type="match status" value="1"/>
</dbReference>
<evidence type="ECO:0000256" key="5">
    <source>
        <dbReference type="SAM" id="Phobius"/>
    </source>
</evidence>
<proteinExistence type="inferred from homology"/>
<gene>
    <name evidence="7" type="primary">LOC105056802</name>
</gene>
<dbReference type="RefSeq" id="XP_010937418.1">
    <property type="nucleotide sequence ID" value="XM_010939116.3"/>
</dbReference>
<dbReference type="InterPro" id="IPR035595">
    <property type="entry name" value="UDP_glycos_trans_CS"/>
</dbReference>
<evidence type="ECO:0000256" key="2">
    <source>
        <dbReference type="ARBA" id="ARBA00022679"/>
    </source>
</evidence>
<dbReference type="Gene3D" id="3.40.50.2000">
    <property type="entry name" value="Glycogen Phosphorylase B"/>
    <property type="match status" value="2"/>
</dbReference>
<name>A0A6I9S4E0_ELAGV</name>
<keyword evidence="5" id="KW-0472">Membrane</keyword>
<dbReference type="AlphaFoldDB" id="A0A6I9S4E0"/>
<dbReference type="GeneID" id="105056802"/>
<keyword evidence="5" id="KW-0812">Transmembrane</keyword>